<evidence type="ECO:0000256" key="4">
    <source>
        <dbReference type="ARBA" id="ARBA00047968"/>
    </source>
</evidence>
<dbReference type="Gene3D" id="1.10.3210.10">
    <property type="entry name" value="Hypothetical protein af1432"/>
    <property type="match status" value="1"/>
</dbReference>
<dbReference type="InterPro" id="IPR007685">
    <property type="entry name" value="RelA_SpoT"/>
</dbReference>
<dbReference type="PANTHER" id="PTHR21262:SF36">
    <property type="entry name" value="BIFUNCTIONAL (P)PPGPP SYNTHASE_HYDROLASE SPOT"/>
    <property type="match status" value="1"/>
</dbReference>
<evidence type="ECO:0000256" key="1">
    <source>
        <dbReference type="ARBA" id="ARBA00022801"/>
    </source>
</evidence>
<dbReference type="Pfam" id="PF04607">
    <property type="entry name" value="RelA_SpoT"/>
    <property type="match status" value="1"/>
</dbReference>
<dbReference type="UniPathway" id="UPA00908">
    <property type="reaction ID" value="UER00886"/>
</dbReference>
<dbReference type="GO" id="GO:0015949">
    <property type="term" value="P:nucleobase-containing small molecule interconversion"/>
    <property type="evidence" value="ECO:0007669"/>
    <property type="project" value="UniProtKB-ARBA"/>
</dbReference>
<proteinExistence type="inferred from homology"/>
<sequence length="695" mass="79591">MFLFYKLNKIIHSYLNDEQRALVADAFLFGADAHELQVRSSGEPYFTHPVAVACVLAGMRLDCETVIAALLHDTIEDTDVSSEIIAKRYGEKTAQLVEGVTKLSKIETHSKAELQAENFRKMVLAMVQDIRVILIKLADRLHNMTTLAPLRPDKRRRIALETLEIYAPIAHRLGMHHIKNSFEELAFEAMYPYRYKTLKTKVLHAQKHRDRLFRKIMERLQHHLAELLESEQLVSGRKKRLYSIYRKMRDKEMSFSEIMDIYAYKVIASTRRECYMILGAIHEIFRPIPGRFKDYIATPKANGYQSLHTTVFGPYGVPIEVQIKTKMMDDTAEKGVAAHWIYKAKSLSHDNAQKWLEKLSDLQQHVTKSTDFVESVKLDLFPDEVYVFTPNGEIIELPKSATCVDFAYHIHTDIGNHCIAAKVNRRITPLSYVLTHGDTVEIITSPNAHPNPAWLEFIKTARAKHAIKHALKRHEHEEFVHIGQQILTQALLKNHMDFSTISAELLQEALVEFNFPGIAELHAAIGQAHFSANTFVRFVEQKQQLESDGYDSQRKLLIDDSYLRQLAGCCTPIPDDPIIGVLISDKGLMIHRLKCNELLKLKKTHEIIETQWAKDCTGYYPVKLRVSLQNVQGAIAKVTANISRHDAQILSFNILESDAQYGIVQTMIEVKDRVHLARVIRGLKHLKICLKIERV</sequence>
<name>A0A8J2Z2J7_9GAMM</name>
<comment type="similarity">
    <text evidence="5">Belongs to the relA/spoT family.</text>
</comment>
<dbReference type="PROSITE" id="PS51880">
    <property type="entry name" value="TGS"/>
    <property type="match status" value="1"/>
</dbReference>
<dbReference type="Gene3D" id="3.10.20.30">
    <property type="match status" value="1"/>
</dbReference>
<accession>A0A8J2Z2J7</accession>
<dbReference type="Pfam" id="PF19296">
    <property type="entry name" value="RelA_AH_RIS"/>
    <property type="match status" value="1"/>
</dbReference>
<feature type="domain" description="TGS" evidence="8">
    <location>
        <begin position="383"/>
        <end position="444"/>
    </location>
</feature>
<dbReference type="SUPFAM" id="SSF81301">
    <property type="entry name" value="Nucleotidyltransferase"/>
    <property type="match status" value="1"/>
</dbReference>
<dbReference type="AlphaFoldDB" id="A0A8J2Z2J7"/>
<dbReference type="GO" id="GO:0042594">
    <property type="term" value="P:response to starvation"/>
    <property type="evidence" value="ECO:0007669"/>
    <property type="project" value="TreeGrafter"/>
</dbReference>
<feature type="domain" description="ACT" evidence="6">
    <location>
        <begin position="623"/>
        <end position="695"/>
    </location>
</feature>
<dbReference type="InterPro" id="IPR002912">
    <property type="entry name" value="ACT_dom"/>
</dbReference>
<dbReference type="PANTHER" id="PTHR21262">
    <property type="entry name" value="GUANOSINE-3',5'-BIS DIPHOSPHATE 3'-PYROPHOSPHOHYDROLASE"/>
    <property type="match status" value="1"/>
</dbReference>
<dbReference type="InterPro" id="IPR006674">
    <property type="entry name" value="HD_domain"/>
</dbReference>
<dbReference type="InterPro" id="IPR012675">
    <property type="entry name" value="Beta-grasp_dom_sf"/>
</dbReference>
<dbReference type="EC" id="3.1.7.2" evidence="3"/>
<feature type="domain" description="HD" evidence="7">
    <location>
        <begin position="45"/>
        <end position="144"/>
    </location>
</feature>
<evidence type="ECO:0000313" key="10">
    <source>
        <dbReference type="Proteomes" id="UP000636949"/>
    </source>
</evidence>
<comment type="caution">
    <text evidence="9">The sequence shown here is derived from an EMBL/GenBank/DDBJ whole genome shotgun (WGS) entry which is preliminary data.</text>
</comment>
<dbReference type="SUPFAM" id="SSF55021">
    <property type="entry name" value="ACT-like"/>
    <property type="match status" value="1"/>
</dbReference>
<dbReference type="CDD" id="cd00077">
    <property type="entry name" value="HDc"/>
    <property type="match status" value="1"/>
</dbReference>
<dbReference type="CDD" id="cd04876">
    <property type="entry name" value="ACT_RelA-SpoT"/>
    <property type="match status" value="1"/>
</dbReference>
<evidence type="ECO:0000259" key="7">
    <source>
        <dbReference type="PROSITE" id="PS51831"/>
    </source>
</evidence>
<dbReference type="Pfam" id="PF02824">
    <property type="entry name" value="TGS"/>
    <property type="match status" value="1"/>
</dbReference>
<protein>
    <recommendedName>
        <fullName evidence="3">guanosine-3',5'-bis(diphosphate) 3'-diphosphatase</fullName>
        <ecNumber evidence="3">3.1.7.2</ecNumber>
    </recommendedName>
</protein>
<dbReference type="SUPFAM" id="SSF109604">
    <property type="entry name" value="HD-domain/PDEase-like"/>
    <property type="match status" value="1"/>
</dbReference>
<keyword evidence="1" id="KW-0378">Hydrolase</keyword>
<dbReference type="Proteomes" id="UP000636949">
    <property type="component" value="Unassembled WGS sequence"/>
</dbReference>
<dbReference type="InterPro" id="IPR043519">
    <property type="entry name" value="NT_sf"/>
</dbReference>
<comment type="function">
    <text evidence="5">In eubacteria ppGpp (guanosine 3'-diphosphate 5'-diphosphate) is a mediator of the stringent response that coordinates a variety of cellular activities in response to changes in nutritional abundance.</text>
</comment>
<evidence type="ECO:0000259" key="6">
    <source>
        <dbReference type="PROSITE" id="PS51671"/>
    </source>
</evidence>
<dbReference type="EMBL" id="BMJS01000002">
    <property type="protein sequence ID" value="GGF90162.1"/>
    <property type="molecule type" value="Genomic_DNA"/>
</dbReference>
<dbReference type="InterPro" id="IPR004095">
    <property type="entry name" value="TGS"/>
</dbReference>
<dbReference type="PROSITE" id="PS51671">
    <property type="entry name" value="ACT"/>
    <property type="match status" value="1"/>
</dbReference>
<dbReference type="FunFam" id="3.30.460.10:FF:000001">
    <property type="entry name" value="GTP pyrophosphokinase RelA"/>
    <property type="match status" value="1"/>
</dbReference>
<dbReference type="FunFam" id="3.10.20.30:FF:000002">
    <property type="entry name" value="GTP pyrophosphokinase (RelA/SpoT)"/>
    <property type="match status" value="1"/>
</dbReference>
<dbReference type="InterPro" id="IPR012676">
    <property type="entry name" value="TGS-like"/>
</dbReference>
<dbReference type="Pfam" id="PF13291">
    <property type="entry name" value="ACT_4"/>
    <property type="match status" value="1"/>
</dbReference>
<dbReference type="FunFam" id="1.10.3210.10:FF:000001">
    <property type="entry name" value="GTP pyrophosphokinase RelA"/>
    <property type="match status" value="1"/>
</dbReference>
<comment type="pathway">
    <text evidence="2">Purine metabolism; ppGpp biosynthesis; ppGpp from GDP: step 1/1.</text>
</comment>
<dbReference type="Gene3D" id="3.30.460.10">
    <property type="entry name" value="Beta Polymerase, domain 2"/>
    <property type="match status" value="1"/>
</dbReference>
<dbReference type="InterPro" id="IPR003607">
    <property type="entry name" value="HD/PDEase_dom"/>
</dbReference>
<dbReference type="SMART" id="SM00954">
    <property type="entry name" value="RelA_SpoT"/>
    <property type="match status" value="1"/>
</dbReference>
<dbReference type="SUPFAM" id="SSF81271">
    <property type="entry name" value="TGS-like"/>
    <property type="match status" value="1"/>
</dbReference>
<dbReference type="Pfam" id="PF13328">
    <property type="entry name" value="HD_4"/>
    <property type="match status" value="1"/>
</dbReference>
<evidence type="ECO:0000313" key="9">
    <source>
        <dbReference type="EMBL" id="GGF90162.1"/>
    </source>
</evidence>
<dbReference type="SMART" id="SM00471">
    <property type="entry name" value="HDc"/>
    <property type="match status" value="1"/>
</dbReference>
<keyword evidence="10" id="KW-1185">Reference proteome</keyword>
<reference evidence="9" key="1">
    <citation type="journal article" date="2014" name="Int. J. Syst. Evol. Microbiol.">
        <title>Complete genome sequence of Corynebacterium casei LMG S-19264T (=DSM 44701T), isolated from a smear-ripened cheese.</title>
        <authorList>
            <consortium name="US DOE Joint Genome Institute (JGI-PGF)"/>
            <person name="Walter F."/>
            <person name="Albersmeier A."/>
            <person name="Kalinowski J."/>
            <person name="Ruckert C."/>
        </authorList>
    </citation>
    <scope>NUCLEOTIDE SEQUENCE</scope>
    <source>
        <strain evidence="9">CGMCC 1.15758</strain>
    </source>
</reference>
<dbReference type="InterPro" id="IPR004811">
    <property type="entry name" value="RelA/Spo_fam"/>
</dbReference>
<evidence type="ECO:0000259" key="8">
    <source>
        <dbReference type="PROSITE" id="PS51880"/>
    </source>
</evidence>
<dbReference type="NCBIfam" id="TIGR00691">
    <property type="entry name" value="spoT_relA"/>
    <property type="match status" value="1"/>
</dbReference>
<evidence type="ECO:0000256" key="2">
    <source>
        <dbReference type="ARBA" id="ARBA00024329"/>
    </source>
</evidence>
<dbReference type="RefSeq" id="WP_117001529.1">
    <property type="nucleotide sequence ID" value="NZ_BMJS01000002.1"/>
</dbReference>
<organism evidence="9 10">
    <name type="scientific">Cysteiniphilum litorale</name>
    <dbReference type="NCBI Taxonomy" id="2056700"/>
    <lineage>
        <taxon>Bacteria</taxon>
        <taxon>Pseudomonadati</taxon>
        <taxon>Pseudomonadota</taxon>
        <taxon>Gammaproteobacteria</taxon>
        <taxon>Thiotrichales</taxon>
        <taxon>Fastidiosibacteraceae</taxon>
        <taxon>Cysteiniphilum</taxon>
    </lineage>
</organism>
<evidence type="ECO:0000256" key="5">
    <source>
        <dbReference type="RuleBase" id="RU003847"/>
    </source>
</evidence>
<dbReference type="GO" id="GO:0008728">
    <property type="term" value="F:GTP diphosphokinase activity"/>
    <property type="evidence" value="ECO:0007669"/>
    <property type="project" value="TreeGrafter"/>
</dbReference>
<dbReference type="GO" id="GO:0015970">
    <property type="term" value="P:guanosine tetraphosphate biosynthetic process"/>
    <property type="evidence" value="ECO:0007669"/>
    <property type="project" value="UniProtKB-UniPathway"/>
</dbReference>
<comment type="catalytic activity">
    <reaction evidence="4">
        <text>guanosine 3',5'-bis(diphosphate) + H2O = GDP + diphosphate + H(+)</text>
        <dbReference type="Rhea" id="RHEA:14253"/>
        <dbReference type="ChEBI" id="CHEBI:15377"/>
        <dbReference type="ChEBI" id="CHEBI:15378"/>
        <dbReference type="ChEBI" id="CHEBI:33019"/>
        <dbReference type="ChEBI" id="CHEBI:58189"/>
        <dbReference type="ChEBI" id="CHEBI:77828"/>
        <dbReference type="EC" id="3.1.7.2"/>
    </reaction>
</comment>
<dbReference type="InterPro" id="IPR045865">
    <property type="entry name" value="ACT-like_dom_sf"/>
</dbReference>
<gene>
    <name evidence="9" type="primary">spoT</name>
    <name evidence="9" type="ORF">GCM10010995_04330</name>
</gene>
<dbReference type="InterPro" id="IPR033655">
    <property type="entry name" value="TGS_RelA/SpoT"/>
</dbReference>
<dbReference type="PROSITE" id="PS51831">
    <property type="entry name" value="HD"/>
    <property type="match status" value="1"/>
</dbReference>
<dbReference type="CDD" id="cd05399">
    <property type="entry name" value="NT_Rel-Spo_like"/>
    <property type="match status" value="1"/>
</dbReference>
<evidence type="ECO:0000256" key="3">
    <source>
        <dbReference type="ARBA" id="ARBA00024387"/>
    </source>
</evidence>
<dbReference type="Gene3D" id="3.30.70.260">
    <property type="match status" value="1"/>
</dbReference>
<dbReference type="CDD" id="cd01668">
    <property type="entry name" value="TGS_RSH"/>
    <property type="match status" value="1"/>
</dbReference>
<dbReference type="InterPro" id="IPR045600">
    <property type="entry name" value="RelA/SpoT_AH_RIS"/>
</dbReference>
<dbReference type="GO" id="GO:0005886">
    <property type="term" value="C:plasma membrane"/>
    <property type="evidence" value="ECO:0007669"/>
    <property type="project" value="TreeGrafter"/>
</dbReference>
<dbReference type="OrthoDB" id="9805041at2"/>
<reference evidence="9" key="2">
    <citation type="submission" date="2020-09" db="EMBL/GenBank/DDBJ databases">
        <authorList>
            <person name="Sun Q."/>
            <person name="Zhou Y."/>
        </authorList>
    </citation>
    <scope>NUCLEOTIDE SEQUENCE</scope>
    <source>
        <strain evidence="9">CGMCC 1.15758</strain>
    </source>
</reference>
<dbReference type="GO" id="GO:0008893">
    <property type="term" value="F:guanosine-3',5'-bis(diphosphate) 3'-diphosphatase activity"/>
    <property type="evidence" value="ECO:0007669"/>
    <property type="project" value="UniProtKB-EC"/>
</dbReference>